<dbReference type="EC" id="2.3.2.31" evidence="2"/>
<evidence type="ECO:0000259" key="12">
    <source>
        <dbReference type="PROSITE" id="PS50089"/>
    </source>
</evidence>
<keyword evidence="7" id="KW-0833">Ubl conjugation pathway</keyword>
<name>A0A9N8DAL2_9STRA</name>
<dbReference type="Gene3D" id="1.20.120.1750">
    <property type="match status" value="1"/>
</dbReference>
<dbReference type="InterPro" id="IPR031127">
    <property type="entry name" value="E3_UB_ligase_RBR"/>
</dbReference>
<keyword evidence="4" id="KW-0479">Metal-binding</keyword>
<evidence type="ECO:0000259" key="13">
    <source>
        <dbReference type="PROSITE" id="PS51873"/>
    </source>
</evidence>
<dbReference type="GO" id="GO:0061630">
    <property type="term" value="F:ubiquitin protein ligase activity"/>
    <property type="evidence" value="ECO:0007669"/>
    <property type="project" value="UniProtKB-EC"/>
</dbReference>
<keyword evidence="8" id="KW-0862">Zinc</keyword>
<keyword evidence="9" id="KW-0040">ANK repeat</keyword>
<keyword evidence="15" id="KW-1185">Reference proteome</keyword>
<feature type="region of interest" description="Disordered" evidence="11">
    <location>
        <begin position="1392"/>
        <end position="1415"/>
    </location>
</feature>
<feature type="region of interest" description="Disordered" evidence="11">
    <location>
        <begin position="281"/>
        <end position="313"/>
    </location>
</feature>
<sequence>MANRKKSNGAITTSSPTSSTGKASSHADDENTTAEFRQLVVQEQVRSLRRRLWRAFQNEDVHLAMRAYKATSRDLQKWIQQEIDQAKHKEDQRLQEEKDKNGAQRTSMMKKLSLSSIMSSSSTPKKQQPSPANSEKPKRMSFRRKSSASNVAASTPSKAKNPSNNTAPSEETPSELDLIMSDTTNNDTALLPLHMNPSEPFLLDDYKDPSYEIDPTTGEPRSIAAMSEPETGDPPTAAAQSQPGSTRHFKSFRKRKSRTSQPRTPASSFWASLKILEGRRGAREAAAATTSTATDTPSELMEPSESTAHPESATANDVQTIALTDPRMTTPLHEAARLGDAELVRLMLVHPFVEPNFKNGQRRTALHMAAGGWTEPEERLWRTLQHKIMTKLNHKKKQQGSAAGLKSANGTTASTVGISAPEPVEIQLADGTDAEGGGSSMVGAKKAARAMSKFFHTTFSSGGKTGDTNDGKNQKDASPMDAPGYLVWDEHLWNQLKTDRMDCLLAILSWSHPDDGTTSAGEGASVNAVDAQGRTALHYAAELGREDVCMAVLSSFGAMLTVVDDSARTPCELSAEQNHPELAAQLEARALLYSDPYGMDDELLAAVMAEQQTPDDNDLDASESENINLVKARLSLAAPYSWFRTLSMQDVDKDRTKRLAECCKGMMSFVKSKEDENELRKVMYGMKDVEEADVNGDSLTEANPEKKSESGSADKEGSGENNPSSNVQKEDDDETGWESAETEGEQTASNCQSSAASADPPGIGQQDEQAPEQSRQATESNQKAGNMKDDPPGQAGEQTSSELSSIGETIETNEDCLTDDDLASLRSIQTAHVEQYLSRHGWIVEKALVAFTKQPKKAVEEAGVPLEPLLRAKKRCNAKTDEANQDSMSSSVCLICFDEFGIVDKENWTNLVNCSHSFCNTCLGEYLVDCAQSRSTGLAVPCPHHECVMPMSLPEITALAPSKETFALLTKTANDNFVSSALDLRFCSHPGCEGIVKVKINQDMKKWGVDYEQLSCVGAVCTAVHNESEAPGQCLPVTYEGVVDPQTTNSRSLSPPKSAHRFCFGCAEGKPHFPVSCDALENWKQKMMDEVEQVDEDGNAPDGDEKYSDIAQRLWMRANTRPCPKCKAPIEKNEGCNHMTCFNPQCKHEFCWICRKDWKLHNTATGGFFRCNRWQEEDNHDYYDAPPPPDQVPPGITGADATNDEVMNNPEVMAQTYGTAMHETRIAWRKSKEMKRFLHHYTRWNAHMESAALERNMSENVCSRLAPVVDAAAEYTCDPTFNFDGKGLSFVHAAFTELLECRAVLQHSYAYSFFKFESLAMKRARHGKRLWNEKTAFEQLQSELETITEQMSDIVARSHLRATQTQILFLTVGASERRNEFSNLIFTLMNEEKKRQQQQSSSSERRRFVAAAGPATLMQSTPAAGTLVVQGIANGRRNGDGGDDDVRVEDQAAQQQSVQETVREALLASLEQFMNNTDDRPTFVAHVGTDDADEDDFEDDEDEGQFRSWACSACTYMNSSGRRCAMCGTPAGA</sequence>
<dbReference type="SMART" id="SM00248">
    <property type="entry name" value="ANK"/>
    <property type="match status" value="2"/>
</dbReference>
<feature type="compositionally biased region" description="Low complexity" evidence="11">
    <location>
        <begin position="285"/>
        <end position="296"/>
    </location>
</feature>
<dbReference type="InterPro" id="IPR036770">
    <property type="entry name" value="Ankyrin_rpt-contain_sf"/>
</dbReference>
<feature type="domain" description="RING-type" evidence="13">
    <location>
        <begin position="889"/>
        <end position="1175"/>
    </location>
</feature>
<dbReference type="PROSITE" id="PS51873">
    <property type="entry name" value="TRIAD"/>
    <property type="match status" value="1"/>
</dbReference>
<dbReference type="Gene3D" id="1.25.40.20">
    <property type="entry name" value="Ankyrin repeat-containing domain"/>
    <property type="match status" value="2"/>
</dbReference>
<protein>
    <recommendedName>
        <fullName evidence="2">RBR-type E3 ubiquitin transferase</fullName>
        <ecNumber evidence="2">2.3.2.31</ecNumber>
    </recommendedName>
</protein>
<evidence type="ECO:0000256" key="8">
    <source>
        <dbReference type="ARBA" id="ARBA00022833"/>
    </source>
</evidence>
<feature type="region of interest" description="Disordered" evidence="11">
    <location>
        <begin position="459"/>
        <end position="478"/>
    </location>
</feature>
<dbReference type="Pfam" id="PF19422">
    <property type="entry name" value="Ariadne"/>
    <property type="match status" value="1"/>
</dbReference>
<dbReference type="InterPro" id="IPR002867">
    <property type="entry name" value="IBR_dom"/>
</dbReference>
<dbReference type="Gene3D" id="3.30.40.10">
    <property type="entry name" value="Zinc/RING finger domain, C3HC4 (zinc finger)"/>
    <property type="match status" value="1"/>
</dbReference>
<dbReference type="PROSITE" id="PS50089">
    <property type="entry name" value="ZF_RING_2"/>
    <property type="match status" value="1"/>
</dbReference>
<gene>
    <name evidence="14" type="ORF">SEMRO_2_G001650.1</name>
</gene>
<feature type="compositionally biased region" description="Basic residues" evidence="11">
    <location>
        <begin position="247"/>
        <end position="258"/>
    </location>
</feature>
<comment type="catalytic activity">
    <reaction evidence="1">
        <text>[E2 ubiquitin-conjugating enzyme]-S-ubiquitinyl-L-cysteine + [acceptor protein]-L-lysine = [E2 ubiquitin-conjugating enzyme]-L-cysteine + [acceptor protein]-N(6)-ubiquitinyl-L-lysine.</text>
        <dbReference type="EC" id="2.3.2.31"/>
    </reaction>
</comment>
<feature type="compositionally biased region" description="Basic and acidic residues" evidence="11">
    <location>
        <begin position="703"/>
        <end position="718"/>
    </location>
</feature>
<feature type="compositionally biased region" description="Polar residues" evidence="11">
    <location>
        <begin position="766"/>
        <end position="784"/>
    </location>
</feature>
<proteinExistence type="predicted"/>
<accession>A0A9N8DAL2</accession>
<organism evidence="14 15">
    <name type="scientific">Seminavis robusta</name>
    <dbReference type="NCBI Taxonomy" id="568900"/>
    <lineage>
        <taxon>Eukaryota</taxon>
        <taxon>Sar</taxon>
        <taxon>Stramenopiles</taxon>
        <taxon>Ochrophyta</taxon>
        <taxon>Bacillariophyta</taxon>
        <taxon>Bacillariophyceae</taxon>
        <taxon>Bacillariophycidae</taxon>
        <taxon>Naviculales</taxon>
        <taxon>Naviculaceae</taxon>
        <taxon>Seminavis</taxon>
    </lineage>
</organism>
<dbReference type="OrthoDB" id="10009520at2759"/>
<feature type="region of interest" description="Disordered" evidence="11">
    <location>
        <begin position="393"/>
        <end position="422"/>
    </location>
</feature>
<dbReference type="Pfam" id="PF22191">
    <property type="entry name" value="IBR_1"/>
    <property type="match status" value="1"/>
</dbReference>
<feature type="compositionally biased region" description="Polar residues" evidence="11">
    <location>
        <begin position="796"/>
        <end position="805"/>
    </location>
</feature>
<keyword evidence="3" id="KW-0808">Transferase</keyword>
<evidence type="ECO:0000313" key="14">
    <source>
        <dbReference type="EMBL" id="CAB9496189.1"/>
    </source>
</evidence>
<feature type="compositionally biased region" description="Polar residues" evidence="11">
    <location>
        <begin position="408"/>
        <end position="417"/>
    </location>
</feature>
<evidence type="ECO:0000256" key="3">
    <source>
        <dbReference type="ARBA" id="ARBA00022679"/>
    </source>
</evidence>
<evidence type="ECO:0000256" key="9">
    <source>
        <dbReference type="PROSITE-ProRule" id="PRU00023"/>
    </source>
</evidence>
<feature type="repeat" description="ANK" evidence="9">
    <location>
        <begin position="532"/>
        <end position="565"/>
    </location>
</feature>
<evidence type="ECO:0000256" key="6">
    <source>
        <dbReference type="ARBA" id="ARBA00022771"/>
    </source>
</evidence>
<evidence type="ECO:0000256" key="7">
    <source>
        <dbReference type="ARBA" id="ARBA00022786"/>
    </source>
</evidence>
<dbReference type="PROSITE" id="PS00518">
    <property type="entry name" value="ZF_RING_1"/>
    <property type="match status" value="1"/>
</dbReference>
<evidence type="ECO:0000256" key="1">
    <source>
        <dbReference type="ARBA" id="ARBA00001798"/>
    </source>
</evidence>
<evidence type="ECO:0000256" key="10">
    <source>
        <dbReference type="PROSITE-ProRule" id="PRU00175"/>
    </source>
</evidence>
<dbReference type="SMART" id="SM00647">
    <property type="entry name" value="IBR"/>
    <property type="match status" value="2"/>
</dbReference>
<feature type="compositionally biased region" description="Low complexity" evidence="11">
    <location>
        <begin position="12"/>
        <end position="24"/>
    </location>
</feature>
<feature type="region of interest" description="Disordered" evidence="11">
    <location>
        <begin position="1"/>
        <end position="35"/>
    </location>
</feature>
<feature type="compositionally biased region" description="Low complexity" evidence="11">
    <location>
        <begin position="107"/>
        <end position="131"/>
    </location>
</feature>
<evidence type="ECO:0000313" key="15">
    <source>
        <dbReference type="Proteomes" id="UP001153069"/>
    </source>
</evidence>
<feature type="region of interest" description="Disordered" evidence="11">
    <location>
        <begin position="86"/>
        <end position="173"/>
    </location>
</feature>
<feature type="region of interest" description="Disordered" evidence="11">
    <location>
        <begin position="201"/>
        <end position="266"/>
    </location>
</feature>
<reference evidence="14" key="1">
    <citation type="submission" date="2020-06" db="EMBL/GenBank/DDBJ databases">
        <authorList>
            <consortium name="Plant Systems Biology data submission"/>
        </authorList>
    </citation>
    <scope>NUCLEOTIDE SEQUENCE</scope>
    <source>
        <strain evidence="14">D6</strain>
    </source>
</reference>
<feature type="compositionally biased region" description="Acidic residues" evidence="11">
    <location>
        <begin position="730"/>
        <end position="744"/>
    </location>
</feature>
<feature type="domain" description="RING-type" evidence="12">
    <location>
        <begin position="893"/>
        <end position="946"/>
    </location>
</feature>
<feature type="region of interest" description="Disordered" evidence="11">
    <location>
        <begin position="691"/>
        <end position="805"/>
    </location>
</feature>
<dbReference type="InterPro" id="IPR001841">
    <property type="entry name" value="Znf_RING"/>
</dbReference>
<dbReference type="InterPro" id="IPR045840">
    <property type="entry name" value="Ariadne"/>
</dbReference>
<dbReference type="PROSITE" id="PS50297">
    <property type="entry name" value="ANK_REP_REGION"/>
    <property type="match status" value="2"/>
</dbReference>
<evidence type="ECO:0000256" key="4">
    <source>
        <dbReference type="ARBA" id="ARBA00022723"/>
    </source>
</evidence>
<feature type="compositionally biased region" description="Polar residues" evidence="11">
    <location>
        <begin position="745"/>
        <end position="756"/>
    </location>
</feature>
<dbReference type="InterPro" id="IPR002110">
    <property type="entry name" value="Ankyrin_rpt"/>
</dbReference>
<feature type="compositionally biased region" description="Basic and acidic residues" evidence="11">
    <location>
        <begin position="86"/>
        <end position="102"/>
    </location>
</feature>
<evidence type="ECO:0000256" key="5">
    <source>
        <dbReference type="ARBA" id="ARBA00022737"/>
    </source>
</evidence>
<keyword evidence="5" id="KW-0677">Repeat</keyword>
<feature type="compositionally biased region" description="Polar residues" evidence="11">
    <location>
        <begin position="147"/>
        <end position="171"/>
    </location>
</feature>
<dbReference type="Proteomes" id="UP001153069">
    <property type="component" value="Unassembled WGS sequence"/>
</dbReference>
<evidence type="ECO:0000256" key="2">
    <source>
        <dbReference type="ARBA" id="ARBA00012251"/>
    </source>
</evidence>
<dbReference type="GO" id="GO:0008270">
    <property type="term" value="F:zinc ion binding"/>
    <property type="evidence" value="ECO:0007669"/>
    <property type="project" value="UniProtKB-KW"/>
</dbReference>
<keyword evidence="6 10" id="KW-0863">Zinc-finger</keyword>
<dbReference type="InterPro" id="IPR013083">
    <property type="entry name" value="Znf_RING/FYVE/PHD"/>
</dbReference>
<dbReference type="InterPro" id="IPR044066">
    <property type="entry name" value="TRIAD_supradom"/>
</dbReference>
<comment type="caution">
    <text evidence="14">The sequence shown here is derived from an EMBL/GenBank/DDBJ whole genome shotgun (WGS) entry which is preliminary data.</text>
</comment>
<dbReference type="PROSITE" id="PS50088">
    <property type="entry name" value="ANK_REPEAT"/>
    <property type="match status" value="2"/>
</dbReference>
<dbReference type="GO" id="GO:0016567">
    <property type="term" value="P:protein ubiquitination"/>
    <property type="evidence" value="ECO:0007669"/>
    <property type="project" value="InterPro"/>
</dbReference>
<feature type="compositionally biased region" description="Polar residues" evidence="11">
    <location>
        <begin position="304"/>
        <end position="313"/>
    </location>
</feature>
<dbReference type="EMBL" id="CAICTM010000002">
    <property type="protein sequence ID" value="CAB9496189.1"/>
    <property type="molecule type" value="Genomic_DNA"/>
</dbReference>
<dbReference type="PANTHER" id="PTHR11685">
    <property type="entry name" value="RBR FAMILY RING FINGER AND IBR DOMAIN-CONTAINING"/>
    <property type="match status" value="1"/>
</dbReference>
<dbReference type="SUPFAM" id="SSF57850">
    <property type="entry name" value="RING/U-box"/>
    <property type="match status" value="2"/>
</dbReference>
<dbReference type="InterPro" id="IPR017907">
    <property type="entry name" value="Znf_RING_CS"/>
</dbReference>
<evidence type="ECO:0000256" key="11">
    <source>
        <dbReference type="SAM" id="MobiDB-lite"/>
    </source>
</evidence>
<dbReference type="SUPFAM" id="SSF48403">
    <property type="entry name" value="Ankyrin repeat"/>
    <property type="match status" value="1"/>
</dbReference>
<dbReference type="Pfam" id="PF00023">
    <property type="entry name" value="Ank"/>
    <property type="match status" value="2"/>
</dbReference>
<feature type="repeat" description="ANK" evidence="9">
    <location>
        <begin position="327"/>
        <end position="348"/>
    </location>
</feature>